<accession>A0A7J8VME5</accession>
<proteinExistence type="predicted"/>
<dbReference type="InterPro" id="IPR025558">
    <property type="entry name" value="DUF4283"/>
</dbReference>
<evidence type="ECO:0000259" key="1">
    <source>
        <dbReference type="Pfam" id="PF14111"/>
    </source>
</evidence>
<dbReference type="AlphaFoldDB" id="A0A7J8VME5"/>
<gene>
    <name evidence="2" type="ORF">Goklo_003733</name>
</gene>
<evidence type="ECO:0000313" key="2">
    <source>
        <dbReference type="EMBL" id="MBA0663629.1"/>
    </source>
</evidence>
<dbReference type="EMBL" id="JABFAB010000011">
    <property type="protein sequence ID" value="MBA0663629.1"/>
    <property type="molecule type" value="Genomic_DNA"/>
</dbReference>
<dbReference type="Proteomes" id="UP000593573">
    <property type="component" value="Unassembled WGS sequence"/>
</dbReference>
<name>A0A7J8VME5_9ROSI</name>
<protein>
    <recommendedName>
        <fullName evidence="1">DUF4283 domain-containing protein</fullName>
    </recommendedName>
</protein>
<feature type="domain" description="DUF4283" evidence="1">
    <location>
        <begin position="1"/>
        <end position="54"/>
    </location>
</feature>
<evidence type="ECO:0000313" key="3">
    <source>
        <dbReference type="Proteomes" id="UP000593573"/>
    </source>
</evidence>
<dbReference type="Pfam" id="PF14111">
    <property type="entry name" value="DUF4283"/>
    <property type="match status" value="1"/>
</dbReference>
<reference evidence="2 3" key="1">
    <citation type="journal article" date="2019" name="Genome Biol. Evol.">
        <title>Insights into the evolution of the New World diploid cottons (Gossypium, subgenus Houzingenia) based on genome sequencing.</title>
        <authorList>
            <person name="Grover C.E."/>
            <person name="Arick M.A. 2nd"/>
            <person name="Thrash A."/>
            <person name="Conover J.L."/>
            <person name="Sanders W.S."/>
            <person name="Peterson D.G."/>
            <person name="Frelichowski J.E."/>
            <person name="Scheffler J.A."/>
            <person name="Scheffler B.E."/>
            <person name="Wendel J.F."/>
        </authorList>
    </citation>
    <scope>NUCLEOTIDE SEQUENCE [LARGE SCALE GENOMIC DNA]</scope>
    <source>
        <strain evidence="2">57</strain>
        <tissue evidence="2">Leaf</tissue>
    </source>
</reference>
<comment type="caution">
    <text evidence="2">The sequence shown here is derived from an EMBL/GenBank/DDBJ whole genome shotgun (WGS) entry which is preliminary data.</text>
</comment>
<sequence>MRSIWKIKKKFEIQSVGQNLFIIVFDLEEDLETILEGQLWLFRKSLVIFDQWKEARSD</sequence>
<organism evidence="2 3">
    <name type="scientific">Gossypium klotzschianum</name>
    <dbReference type="NCBI Taxonomy" id="34286"/>
    <lineage>
        <taxon>Eukaryota</taxon>
        <taxon>Viridiplantae</taxon>
        <taxon>Streptophyta</taxon>
        <taxon>Embryophyta</taxon>
        <taxon>Tracheophyta</taxon>
        <taxon>Spermatophyta</taxon>
        <taxon>Magnoliopsida</taxon>
        <taxon>eudicotyledons</taxon>
        <taxon>Gunneridae</taxon>
        <taxon>Pentapetalae</taxon>
        <taxon>rosids</taxon>
        <taxon>malvids</taxon>
        <taxon>Malvales</taxon>
        <taxon>Malvaceae</taxon>
        <taxon>Malvoideae</taxon>
        <taxon>Gossypium</taxon>
    </lineage>
</organism>
<keyword evidence="3" id="KW-1185">Reference proteome</keyword>
<dbReference type="OrthoDB" id="995083at2759"/>